<keyword evidence="6 11" id="KW-0418">Kinase</keyword>
<evidence type="ECO:0000259" key="10">
    <source>
        <dbReference type="SMART" id="SM00387"/>
    </source>
</evidence>
<keyword evidence="9" id="KW-1133">Transmembrane helix</keyword>
<evidence type="ECO:0000256" key="2">
    <source>
        <dbReference type="ARBA" id="ARBA00012438"/>
    </source>
</evidence>
<dbReference type="PANTHER" id="PTHR24421">
    <property type="entry name" value="NITRATE/NITRITE SENSOR PROTEIN NARX-RELATED"/>
    <property type="match status" value="1"/>
</dbReference>
<dbReference type="AlphaFoldDB" id="A0A9W5UNG4"/>
<evidence type="ECO:0000256" key="1">
    <source>
        <dbReference type="ARBA" id="ARBA00000085"/>
    </source>
</evidence>
<keyword evidence="12" id="KW-1185">Reference proteome</keyword>
<dbReference type="InterPro" id="IPR011712">
    <property type="entry name" value="Sig_transdc_His_kin_sub3_dim/P"/>
</dbReference>
<keyword evidence="3" id="KW-0597">Phosphoprotein</keyword>
<dbReference type="Gene3D" id="3.30.565.10">
    <property type="entry name" value="Histidine kinase-like ATPase, C-terminal domain"/>
    <property type="match status" value="1"/>
</dbReference>
<evidence type="ECO:0000256" key="8">
    <source>
        <dbReference type="ARBA" id="ARBA00023012"/>
    </source>
</evidence>
<evidence type="ECO:0000256" key="4">
    <source>
        <dbReference type="ARBA" id="ARBA00022679"/>
    </source>
</evidence>
<keyword evidence="9" id="KW-0472">Membrane</keyword>
<dbReference type="GO" id="GO:0000155">
    <property type="term" value="F:phosphorelay sensor kinase activity"/>
    <property type="evidence" value="ECO:0007669"/>
    <property type="project" value="InterPro"/>
</dbReference>
<dbReference type="InterPro" id="IPR050482">
    <property type="entry name" value="Sensor_HK_TwoCompSys"/>
</dbReference>
<proteinExistence type="predicted"/>
<feature type="transmembrane region" description="Helical" evidence="9">
    <location>
        <begin position="117"/>
        <end position="136"/>
    </location>
</feature>
<dbReference type="GO" id="GO:0046983">
    <property type="term" value="F:protein dimerization activity"/>
    <property type="evidence" value="ECO:0007669"/>
    <property type="project" value="InterPro"/>
</dbReference>
<evidence type="ECO:0000256" key="6">
    <source>
        <dbReference type="ARBA" id="ARBA00022777"/>
    </source>
</evidence>
<feature type="transmembrane region" description="Helical" evidence="9">
    <location>
        <begin position="47"/>
        <end position="64"/>
    </location>
</feature>
<accession>A0A9W5UNG4</accession>
<dbReference type="GO" id="GO:0005524">
    <property type="term" value="F:ATP binding"/>
    <property type="evidence" value="ECO:0007669"/>
    <property type="project" value="UniProtKB-KW"/>
</dbReference>
<evidence type="ECO:0000313" key="12">
    <source>
        <dbReference type="Proteomes" id="UP000607311"/>
    </source>
</evidence>
<dbReference type="Gene3D" id="1.20.5.1930">
    <property type="match status" value="1"/>
</dbReference>
<keyword evidence="8" id="KW-0902">Two-component regulatory system</keyword>
<dbReference type="EC" id="2.7.13.3" evidence="2"/>
<evidence type="ECO:0000256" key="5">
    <source>
        <dbReference type="ARBA" id="ARBA00022741"/>
    </source>
</evidence>
<sequence length="378" mass="40086">MVRELLRAWWHEPRPAGPPRGWRDWLLVGMFMATALLEGLVRANLPAPTFVPVLIGVGLAPVLLWRRTRPLLMAAVAFPVCAVGEAVVGGDLGLHTLAYLLILVYSLSRWGSGRAAALGAAIVAAKIALSAAAGHLGPGDALAGAGVVSAALALGAALRYRARARQREFEQVKLLERERLARDLHDTVAHHVSAMAIRAQAGLAVLDTQPAAAADALRIIEAEATRALVEMRAMVRVLRRDEPADRTPAPRIADLEHLAGRSAQGPAVEVEFSGDLDGLPAPVATAIYRLAQESVTNARRHARHATRIVVRVACDDEVVQLRVSDDGEVPGPRAFGPTGFGLIGMRERAQLLGGSVDAGPNLDRGWTVTATLPRVAAA</sequence>
<dbReference type="EMBL" id="BOPD01000010">
    <property type="protein sequence ID" value="GIJ32692.1"/>
    <property type="molecule type" value="Genomic_DNA"/>
</dbReference>
<comment type="caution">
    <text evidence="11">The sequence shown here is derived from an EMBL/GenBank/DDBJ whole genome shotgun (WGS) entry which is preliminary data.</text>
</comment>
<dbReference type="Pfam" id="PF07730">
    <property type="entry name" value="HisKA_3"/>
    <property type="match status" value="1"/>
</dbReference>
<feature type="transmembrane region" description="Helical" evidence="9">
    <location>
        <begin position="94"/>
        <end position="110"/>
    </location>
</feature>
<dbReference type="InterPro" id="IPR003594">
    <property type="entry name" value="HATPase_dom"/>
</dbReference>
<dbReference type="Proteomes" id="UP000607311">
    <property type="component" value="Unassembled WGS sequence"/>
</dbReference>
<name>A0A9W5UNG4_9ACTN</name>
<keyword evidence="9" id="KW-0812">Transmembrane</keyword>
<keyword evidence="5" id="KW-0547">Nucleotide-binding</keyword>
<feature type="domain" description="Histidine kinase/HSP90-like ATPase" evidence="10">
    <location>
        <begin position="282"/>
        <end position="376"/>
    </location>
</feature>
<organism evidence="11 12">
    <name type="scientific">Micromonospora sediminimaris</name>
    <dbReference type="NCBI Taxonomy" id="547162"/>
    <lineage>
        <taxon>Bacteria</taxon>
        <taxon>Bacillati</taxon>
        <taxon>Actinomycetota</taxon>
        <taxon>Actinomycetes</taxon>
        <taxon>Micromonosporales</taxon>
        <taxon>Micromonosporaceae</taxon>
        <taxon>Micromonospora</taxon>
    </lineage>
</organism>
<feature type="transmembrane region" description="Helical" evidence="9">
    <location>
        <begin position="142"/>
        <end position="160"/>
    </location>
</feature>
<comment type="catalytic activity">
    <reaction evidence="1">
        <text>ATP + protein L-histidine = ADP + protein N-phospho-L-histidine.</text>
        <dbReference type="EC" id="2.7.13.3"/>
    </reaction>
</comment>
<dbReference type="PANTHER" id="PTHR24421:SF10">
    <property type="entry name" value="NITRATE_NITRITE SENSOR PROTEIN NARQ"/>
    <property type="match status" value="1"/>
</dbReference>
<evidence type="ECO:0000256" key="9">
    <source>
        <dbReference type="SAM" id="Phobius"/>
    </source>
</evidence>
<evidence type="ECO:0000313" key="11">
    <source>
        <dbReference type="EMBL" id="GIJ32692.1"/>
    </source>
</evidence>
<reference evidence="11" key="1">
    <citation type="submission" date="2021-01" db="EMBL/GenBank/DDBJ databases">
        <title>Whole genome shotgun sequence of Verrucosispora sediminis NBRC 107745.</title>
        <authorList>
            <person name="Komaki H."/>
            <person name="Tamura T."/>
        </authorList>
    </citation>
    <scope>NUCLEOTIDE SEQUENCE</scope>
    <source>
        <strain evidence="11">NBRC 107745</strain>
    </source>
</reference>
<protein>
    <recommendedName>
        <fullName evidence="2">histidine kinase</fullName>
        <ecNumber evidence="2">2.7.13.3</ecNumber>
    </recommendedName>
</protein>
<dbReference type="Pfam" id="PF02518">
    <property type="entry name" value="HATPase_c"/>
    <property type="match status" value="1"/>
</dbReference>
<dbReference type="SUPFAM" id="SSF55874">
    <property type="entry name" value="ATPase domain of HSP90 chaperone/DNA topoisomerase II/histidine kinase"/>
    <property type="match status" value="1"/>
</dbReference>
<keyword evidence="7" id="KW-0067">ATP-binding</keyword>
<evidence type="ECO:0000256" key="3">
    <source>
        <dbReference type="ARBA" id="ARBA00022553"/>
    </source>
</evidence>
<dbReference type="CDD" id="cd16917">
    <property type="entry name" value="HATPase_UhpB-NarQ-NarX-like"/>
    <property type="match status" value="1"/>
</dbReference>
<dbReference type="GO" id="GO:0016020">
    <property type="term" value="C:membrane"/>
    <property type="evidence" value="ECO:0007669"/>
    <property type="project" value="InterPro"/>
</dbReference>
<dbReference type="SMART" id="SM00387">
    <property type="entry name" value="HATPase_c"/>
    <property type="match status" value="1"/>
</dbReference>
<evidence type="ECO:0000256" key="7">
    <source>
        <dbReference type="ARBA" id="ARBA00022840"/>
    </source>
</evidence>
<gene>
    <name evidence="11" type="ORF">Vse01_18400</name>
</gene>
<keyword evidence="4" id="KW-0808">Transferase</keyword>
<dbReference type="InterPro" id="IPR036890">
    <property type="entry name" value="HATPase_C_sf"/>
</dbReference>